<proteinExistence type="predicted"/>
<evidence type="ECO:0008006" key="4">
    <source>
        <dbReference type="Google" id="ProtNLM"/>
    </source>
</evidence>
<feature type="region of interest" description="Disordered" evidence="1">
    <location>
        <begin position="865"/>
        <end position="913"/>
    </location>
</feature>
<dbReference type="GO" id="GO:0140053">
    <property type="term" value="P:mitochondrial gene expression"/>
    <property type="evidence" value="ECO:0007669"/>
    <property type="project" value="TreeGrafter"/>
</dbReference>
<reference evidence="2" key="1">
    <citation type="journal article" date="2023" name="BMC Genomics">
        <title>Chromosome-level genome assemblies of Cutaneotrichosporon spp. (Trichosporonales, Basidiomycota) reveal imbalanced evolution between nucleotide sequences and chromosome synteny.</title>
        <authorList>
            <person name="Kobayashi Y."/>
            <person name="Kayamori A."/>
            <person name="Aoki K."/>
            <person name="Shiwa Y."/>
            <person name="Matsutani M."/>
            <person name="Fujita N."/>
            <person name="Sugita T."/>
            <person name="Iwasaki W."/>
            <person name="Tanaka N."/>
            <person name="Takashima M."/>
        </authorList>
    </citation>
    <scope>NUCLEOTIDE SEQUENCE</scope>
    <source>
        <strain evidence="2">HIS016</strain>
    </source>
</reference>
<name>A0AAD3TZD4_9TREE</name>
<feature type="compositionally biased region" description="Low complexity" evidence="1">
    <location>
        <begin position="526"/>
        <end position="554"/>
    </location>
</feature>
<evidence type="ECO:0000256" key="1">
    <source>
        <dbReference type="SAM" id="MobiDB-lite"/>
    </source>
</evidence>
<evidence type="ECO:0000313" key="2">
    <source>
        <dbReference type="EMBL" id="GMK59187.1"/>
    </source>
</evidence>
<feature type="region of interest" description="Disordered" evidence="1">
    <location>
        <begin position="518"/>
        <end position="572"/>
    </location>
</feature>
<evidence type="ECO:0000313" key="3">
    <source>
        <dbReference type="Proteomes" id="UP001222932"/>
    </source>
</evidence>
<organism evidence="2 3">
    <name type="scientific">Cutaneotrichosporon spelunceum</name>
    <dbReference type="NCBI Taxonomy" id="1672016"/>
    <lineage>
        <taxon>Eukaryota</taxon>
        <taxon>Fungi</taxon>
        <taxon>Dikarya</taxon>
        <taxon>Basidiomycota</taxon>
        <taxon>Agaricomycotina</taxon>
        <taxon>Tremellomycetes</taxon>
        <taxon>Trichosporonales</taxon>
        <taxon>Trichosporonaceae</taxon>
        <taxon>Cutaneotrichosporon</taxon>
    </lineage>
</organism>
<dbReference type="PANTHER" id="PTHR47938:SF35">
    <property type="entry name" value="PENTATRICOPEPTIDE REPEAT-CONTAINING PROTEIN 4, MITOCHONDRIAL-RELATED"/>
    <property type="match status" value="1"/>
</dbReference>
<dbReference type="GO" id="GO:0003729">
    <property type="term" value="F:mRNA binding"/>
    <property type="evidence" value="ECO:0007669"/>
    <property type="project" value="TreeGrafter"/>
</dbReference>
<feature type="compositionally biased region" description="Basic and acidic residues" evidence="1">
    <location>
        <begin position="865"/>
        <end position="877"/>
    </location>
</feature>
<dbReference type="AlphaFoldDB" id="A0AAD3TZD4"/>
<dbReference type="Gene3D" id="1.25.40.10">
    <property type="entry name" value="Tetratricopeptide repeat domain"/>
    <property type="match status" value="1"/>
</dbReference>
<dbReference type="EMBL" id="BTCM01000007">
    <property type="protein sequence ID" value="GMK59187.1"/>
    <property type="molecule type" value="Genomic_DNA"/>
</dbReference>
<reference evidence="2" key="2">
    <citation type="submission" date="2023-06" db="EMBL/GenBank/DDBJ databases">
        <authorList>
            <person name="Kobayashi Y."/>
            <person name="Kayamori A."/>
            <person name="Aoki K."/>
            <person name="Shiwa Y."/>
            <person name="Fujita N."/>
            <person name="Sugita T."/>
            <person name="Iwasaki W."/>
            <person name="Tanaka N."/>
            <person name="Takashima M."/>
        </authorList>
    </citation>
    <scope>NUCLEOTIDE SEQUENCE</scope>
    <source>
        <strain evidence="2">HIS016</strain>
    </source>
</reference>
<accession>A0AAD3TZD4</accession>
<comment type="caution">
    <text evidence="2">The sequence shown here is derived from an EMBL/GenBank/DDBJ whole genome shotgun (WGS) entry which is preliminary data.</text>
</comment>
<protein>
    <recommendedName>
        <fullName evidence="4">Pentacotripeptide-repeat region of PRORP domain-containing protein</fullName>
    </recommendedName>
</protein>
<dbReference type="Pfam" id="PF01535">
    <property type="entry name" value="PPR"/>
    <property type="match status" value="1"/>
</dbReference>
<dbReference type="PANTHER" id="PTHR47938">
    <property type="entry name" value="RESPIRATORY COMPLEX I CHAPERONE (CIA84), PUTATIVE (AFU_ORTHOLOGUE AFUA_2G06020)-RELATED"/>
    <property type="match status" value="1"/>
</dbReference>
<dbReference type="GO" id="GO:0005739">
    <property type="term" value="C:mitochondrion"/>
    <property type="evidence" value="ECO:0007669"/>
    <property type="project" value="TreeGrafter"/>
</dbReference>
<sequence>MLRPSFARDIVRLRATRTFHPALPSRLRSTVTEPVATADDTPETAPDQRQVFDTGLPDPSRFPLYRTPSPAKRREEKIDLDNVPTEAEIDMMEKEQITADAIKHVPEYTEDDLRAFYTNVVLSGAAETAQDLLPQIGAPETTTPGQRRFLLGELAKRLTTPAEDTEPTVPALPEGVATHMALTAALMKVAPQPVAPTVPLGLVTQSEWRALFDSFLVRSDPAGAEVLLSTMERHGVIPTTDDLNEVIELYALKGQASEVARLIEDFEAVGLPLSNFHRDMVIKATLGPDGETQPALDLLQQAEKLGQPFPQSSYNLVLTRLVDGTPTQLPDPRSRAAALDLFAHMRLAAHPTPSRELFTTMIRLCAAPQDPQPERARDMWLEMIEEHEIQPTAAEYNAIIRALGSTKADYLEAYDLLRQMLSMHEEATTVPFEGTTNRLSPWVPTLETFLALLEGTKRAGDLDRARWVLNEMVDLARAGSFSGHPGLQGPDEEMMAHIFQTYASWRPRVKRGHVKHRAVEGEEVAEGTAAAQEVASTEEPATTSSSGVSATAVAEEGAGSVSASTEARDVGVEDVARASSEVAEFGEMEDDGPGGPLSRADALREAKALFEAILDASSQSTSSATNPFRGVSITTRLINSYLAVHMSHSNLESARQTFNDTWAKLETAAPKYGSHAILPNGYTYLAVLERCARGMRKEDRALAQEWGREAWALWRKWAEIADAALPASNPENTRKRFLIGLGERQIEKVWVAAIRLLAIGEDTRGAQRLLDEFVHLYPPESIRTTYSPYIAPEFTIRMTMPDSIGEPSVPPHLMFRDLDVLHNKLVRDEDWDGVARIKWACSAYERGLATRRKWRARGVGVAREFRQRARERGEKPPPLDSARAKVAIPEPKTWKPRGKVRGNGRRGGRRGSE</sequence>
<dbReference type="InterPro" id="IPR002885">
    <property type="entry name" value="PPR_rpt"/>
</dbReference>
<keyword evidence="3" id="KW-1185">Reference proteome</keyword>
<feature type="compositionally biased region" description="Basic residues" evidence="1">
    <location>
        <begin position="894"/>
        <end position="913"/>
    </location>
</feature>
<dbReference type="InterPro" id="IPR011990">
    <property type="entry name" value="TPR-like_helical_dom_sf"/>
</dbReference>
<feature type="region of interest" description="Disordered" evidence="1">
    <location>
        <begin position="32"/>
        <end position="75"/>
    </location>
</feature>
<gene>
    <name evidence="2" type="ORF">CspeluHIS016_0702020</name>
</gene>
<dbReference type="Proteomes" id="UP001222932">
    <property type="component" value="Unassembled WGS sequence"/>
</dbReference>